<comment type="pathway">
    <text evidence="2 12">Cell wall biogenesis; peptidoglycan biosynthesis.</text>
</comment>
<evidence type="ECO:0000256" key="6">
    <source>
        <dbReference type="ARBA" id="ARBA00022960"/>
    </source>
</evidence>
<evidence type="ECO:0000259" key="13">
    <source>
        <dbReference type="Pfam" id="PF00275"/>
    </source>
</evidence>
<evidence type="ECO:0000256" key="7">
    <source>
        <dbReference type="ARBA" id="ARBA00022984"/>
    </source>
</evidence>
<feature type="binding site" evidence="12">
    <location>
        <position position="94"/>
    </location>
    <ligand>
        <name>UDP-N-acetyl-alpha-D-glucosamine</name>
        <dbReference type="ChEBI" id="CHEBI:57705"/>
    </ligand>
</feature>
<gene>
    <name evidence="12" type="primary">murA</name>
    <name evidence="14" type="ORF">CBW42_07205</name>
</gene>
<dbReference type="AlphaFoldDB" id="A0A252F4C8"/>
<keyword evidence="4 12" id="KW-0132">Cell division</keyword>
<keyword evidence="15" id="KW-1185">Reference proteome</keyword>
<keyword evidence="6 12" id="KW-0133">Cell shape</keyword>
<evidence type="ECO:0000313" key="14">
    <source>
        <dbReference type="EMBL" id="OUM20609.1"/>
    </source>
</evidence>
<evidence type="ECO:0000256" key="1">
    <source>
        <dbReference type="ARBA" id="ARBA00004496"/>
    </source>
</evidence>
<comment type="function">
    <text evidence="12">Cell wall formation. Adds enolpyruvyl to UDP-N-acetylglucosamine.</text>
</comment>
<dbReference type="CDD" id="cd01555">
    <property type="entry name" value="UdpNAET"/>
    <property type="match status" value="1"/>
</dbReference>
<comment type="catalytic activity">
    <reaction evidence="11 12">
        <text>phosphoenolpyruvate + UDP-N-acetyl-alpha-D-glucosamine = UDP-N-acetyl-3-O-(1-carboxyvinyl)-alpha-D-glucosamine + phosphate</text>
        <dbReference type="Rhea" id="RHEA:18681"/>
        <dbReference type="ChEBI" id="CHEBI:43474"/>
        <dbReference type="ChEBI" id="CHEBI:57705"/>
        <dbReference type="ChEBI" id="CHEBI:58702"/>
        <dbReference type="ChEBI" id="CHEBI:68483"/>
        <dbReference type="EC" id="2.5.1.7"/>
    </reaction>
</comment>
<organism evidence="14 15">
    <name type="scientific">Butyricicoccus porcorum</name>
    <dbReference type="NCBI Taxonomy" id="1945634"/>
    <lineage>
        <taxon>Bacteria</taxon>
        <taxon>Bacillati</taxon>
        <taxon>Bacillota</taxon>
        <taxon>Clostridia</taxon>
        <taxon>Eubacteriales</taxon>
        <taxon>Butyricicoccaceae</taxon>
        <taxon>Butyricicoccus</taxon>
    </lineage>
</organism>
<evidence type="ECO:0000256" key="11">
    <source>
        <dbReference type="ARBA" id="ARBA00047527"/>
    </source>
</evidence>
<comment type="caution">
    <text evidence="12">Lacks conserved residue(s) required for the propagation of feature annotation.</text>
</comment>
<comment type="subcellular location">
    <subcellularLocation>
        <location evidence="1 12">Cytoplasm</location>
    </subcellularLocation>
</comment>
<dbReference type="HAMAP" id="MF_00111">
    <property type="entry name" value="MurA"/>
    <property type="match status" value="1"/>
</dbReference>
<feature type="binding site" evidence="12">
    <location>
        <position position="309"/>
    </location>
    <ligand>
        <name>UDP-N-acetyl-alpha-D-glucosamine</name>
        <dbReference type="ChEBI" id="CHEBI:57705"/>
    </ligand>
</feature>
<sequence>MEKYIIHGGHPLEGEVTISGAKNAAVAIVPAALMVDGPCIIENVPNIVDVMLQFEILEKMGVNIEQLDATTFRTENTGVNLESEETFEHMTKLRASYYFIGAELGRYGRARVAMPGGCNFGGIRPVDQHVKGFEKLNSFVRVESEGFISAIAPEGLVGNHIYFDVVTVGATMNVMLAAVFAKGQTVMENVAKEPHIVDLANFLNQMGADIKGAGTDKIIVNGVERLHGGTYSIIPDQIEAGTYMAAVAACGGDVLIKNVIPKHLECISSKLEDMGVKIDMYDDSVRVRRTGPLRHTNLKTLPYPGFPTDMQPQMAAVMCLADGSSHVTEGVWANRFRYTEEMIKMGAHINVFKETAVIDGVPDLNGTDVVAHDLRAGAAMVIAGLAAHGTTTVSQIGYVERGYEDLVGKLRGIGGEIERVED</sequence>
<dbReference type="InterPro" id="IPR013792">
    <property type="entry name" value="RNA3'P_cycl/enolpyr_Trfase_a/b"/>
</dbReference>
<dbReference type="GO" id="GO:0019277">
    <property type="term" value="P:UDP-N-acetylgalactosamine biosynthetic process"/>
    <property type="evidence" value="ECO:0007669"/>
    <property type="project" value="InterPro"/>
</dbReference>
<feature type="binding site" evidence="12">
    <location>
        <begin position="22"/>
        <end position="23"/>
    </location>
    <ligand>
        <name>phosphoenolpyruvate</name>
        <dbReference type="ChEBI" id="CHEBI:58702"/>
    </ligand>
</feature>
<feature type="modified residue" description="2-(S-cysteinyl)pyruvic acid O-phosphothioketal" evidence="12">
    <location>
        <position position="118"/>
    </location>
</feature>
<dbReference type="GO" id="GO:0005737">
    <property type="term" value="C:cytoplasm"/>
    <property type="evidence" value="ECO:0007669"/>
    <property type="project" value="UniProtKB-SubCell"/>
</dbReference>
<protein>
    <recommendedName>
        <fullName evidence="12">UDP-N-acetylglucosamine 1-carboxyvinyltransferase</fullName>
        <ecNumber evidence="12">2.5.1.7</ecNumber>
    </recommendedName>
    <alternativeName>
        <fullName evidence="12">Enoylpyruvate transferase</fullName>
    </alternativeName>
    <alternativeName>
        <fullName evidence="12">UDP-N-acetylglucosamine enolpyruvyl transferase</fullName>
        <shortName evidence="12">EPT</shortName>
    </alternativeName>
</protein>
<feature type="active site" description="Proton donor" evidence="12">
    <location>
        <position position="118"/>
    </location>
</feature>
<accession>A0A252F4C8</accession>
<reference evidence="14 15" key="1">
    <citation type="submission" date="2017-05" db="EMBL/GenBank/DDBJ databases">
        <title>Butyricicoccus porcorum sp. nov. a butyrate-producing bacterium from the swine intestinal tract.</title>
        <authorList>
            <person name="Trachsel J."/>
            <person name="Humphrey S."/>
            <person name="Allen H.K."/>
        </authorList>
    </citation>
    <scope>NUCLEOTIDE SEQUENCE [LARGE SCALE GENOMIC DNA]</scope>
    <source>
        <strain evidence="14">BB10</strain>
    </source>
</reference>
<dbReference type="GO" id="GO:0009252">
    <property type="term" value="P:peptidoglycan biosynthetic process"/>
    <property type="evidence" value="ECO:0007669"/>
    <property type="project" value="UniProtKB-UniRule"/>
</dbReference>
<dbReference type="GO" id="GO:0008760">
    <property type="term" value="F:UDP-N-acetylglucosamine 1-carboxyvinyltransferase activity"/>
    <property type="evidence" value="ECO:0007669"/>
    <property type="project" value="UniProtKB-UniRule"/>
</dbReference>
<dbReference type="Pfam" id="PF00275">
    <property type="entry name" value="EPSP_synthase"/>
    <property type="match status" value="1"/>
</dbReference>
<evidence type="ECO:0000256" key="5">
    <source>
        <dbReference type="ARBA" id="ARBA00022679"/>
    </source>
</evidence>
<evidence type="ECO:0000256" key="4">
    <source>
        <dbReference type="ARBA" id="ARBA00022618"/>
    </source>
</evidence>
<comment type="caution">
    <text evidence="14">The sequence shown here is derived from an EMBL/GenBank/DDBJ whole genome shotgun (WGS) entry which is preliminary data.</text>
</comment>
<dbReference type="Gene3D" id="3.65.10.10">
    <property type="entry name" value="Enolpyruvate transferase domain"/>
    <property type="match status" value="2"/>
</dbReference>
<feature type="binding site" evidence="12">
    <location>
        <begin position="124"/>
        <end position="128"/>
    </location>
    <ligand>
        <name>UDP-N-acetyl-alpha-D-glucosamine</name>
        <dbReference type="ChEBI" id="CHEBI:57705"/>
    </ligand>
</feature>
<feature type="domain" description="Enolpyruvate transferase" evidence="13">
    <location>
        <begin position="7"/>
        <end position="410"/>
    </location>
</feature>
<dbReference type="GO" id="GO:0051301">
    <property type="term" value="P:cell division"/>
    <property type="evidence" value="ECO:0007669"/>
    <property type="project" value="UniProtKB-KW"/>
</dbReference>
<dbReference type="OrthoDB" id="9803760at2"/>
<dbReference type="GO" id="GO:0071555">
    <property type="term" value="P:cell wall organization"/>
    <property type="evidence" value="ECO:0007669"/>
    <property type="project" value="UniProtKB-KW"/>
</dbReference>
<dbReference type="SUPFAM" id="SSF55205">
    <property type="entry name" value="EPT/RTPC-like"/>
    <property type="match status" value="1"/>
</dbReference>
<keyword evidence="3 12" id="KW-0963">Cytoplasm</keyword>
<dbReference type="PANTHER" id="PTHR43783">
    <property type="entry name" value="UDP-N-ACETYLGLUCOSAMINE 1-CARBOXYVINYLTRANSFERASE"/>
    <property type="match status" value="1"/>
</dbReference>
<keyword evidence="7 12" id="KW-0573">Peptidoglycan synthesis</keyword>
<evidence type="ECO:0000256" key="2">
    <source>
        <dbReference type="ARBA" id="ARBA00004752"/>
    </source>
</evidence>
<dbReference type="PANTHER" id="PTHR43783:SF2">
    <property type="entry name" value="UDP-N-ACETYLGLUCOSAMINE 1-CARBOXYVINYLTRANSFERASE 2"/>
    <property type="match status" value="1"/>
</dbReference>
<evidence type="ECO:0000256" key="10">
    <source>
        <dbReference type="ARBA" id="ARBA00038367"/>
    </source>
</evidence>
<keyword evidence="9 12" id="KW-0961">Cell wall biogenesis/degradation</keyword>
<keyword evidence="5 12" id="KW-0808">Transferase</keyword>
<dbReference type="EMBL" id="NHOC01000005">
    <property type="protein sequence ID" value="OUM20609.1"/>
    <property type="molecule type" value="Genomic_DNA"/>
</dbReference>
<comment type="similarity">
    <text evidence="10 12">Belongs to the EPSP synthase family. MurA subfamily.</text>
</comment>
<evidence type="ECO:0000256" key="9">
    <source>
        <dbReference type="ARBA" id="ARBA00023316"/>
    </source>
</evidence>
<dbReference type="InterPro" id="IPR001986">
    <property type="entry name" value="Enolpyruvate_Tfrase_dom"/>
</dbReference>
<keyword evidence="8 12" id="KW-0131">Cell cycle</keyword>
<evidence type="ECO:0000256" key="3">
    <source>
        <dbReference type="ARBA" id="ARBA00022490"/>
    </source>
</evidence>
<evidence type="ECO:0000313" key="15">
    <source>
        <dbReference type="Proteomes" id="UP000194903"/>
    </source>
</evidence>
<proteinExistence type="inferred from homology"/>
<dbReference type="EC" id="2.5.1.7" evidence="12"/>
<dbReference type="InterPro" id="IPR005750">
    <property type="entry name" value="UDP_GlcNAc_COvinyl_MurA"/>
</dbReference>
<dbReference type="InterPro" id="IPR050068">
    <property type="entry name" value="MurA_subfamily"/>
</dbReference>
<dbReference type="NCBIfam" id="TIGR01072">
    <property type="entry name" value="murA"/>
    <property type="match status" value="1"/>
</dbReference>
<dbReference type="InterPro" id="IPR036968">
    <property type="entry name" value="Enolpyruvate_Tfrase_sf"/>
</dbReference>
<name>A0A252F4C8_9FIRM</name>
<keyword evidence="12" id="KW-0670">Pyruvate</keyword>
<dbReference type="GO" id="GO:0008360">
    <property type="term" value="P:regulation of cell shape"/>
    <property type="evidence" value="ECO:0007669"/>
    <property type="project" value="UniProtKB-KW"/>
</dbReference>
<evidence type="ECO:0000256" key="8">
    <source>
        <dbReference type="ARBA" id="ARBA00023306"/>
    </source>
</evidence>
<dbReference type="UniPathway" id="UPA00219"/>
<dbReference type="RefSeq" id="WP_087019196.1">
    <property type="nucleotide sequence ID" value="NZ_CP178353.1"/>
</dbReference>
<evidence type="ECO:0000256" key="12">
    <source>
        <dbReference type="HAMAP-Rule" id="MF_00111"/>
    </source>
</evidence>
<dbReference type="NCBIfam" id="NF006873">
    <property type="entry name" value="PRK09369.1"/>
    <property type="match status" value="1"/>
</dbReference>
<dbReference type="Proteomes" id="UP000194903">
    <property type="component" value="Unassembled WGS sequence"/>
</dbReference>
<feature type="binding site" evidence="12">
    <location>
        <position position="331"/>
    </location>
    <ligand>
        <name>UDP-N-acetyl-alpha-D-glucosamine</name>
        <dbReference type="ChEBI" id="CHEBI:57705"/>
    </ligand>
</feature>